<evidence type="ECO:0000313" key="3">
    <source>
        <dbReference type="Proteomes" id="UP000641386"/>
    </source>
</evidence>
<dbReference type="AlphaFoldDB" id="A0A919DR91"/>
<sequence length="424" mass="44743">MSMTRRGILKGLAAAPFVSAAGALLTPTVAEAATIDAGQFALTSRSGNSYGEFADLTAGLAAKLPTVDAAAVIAATNRNATHLGSAPGTVEAFSTGFTWDGGDQAVEYWIPQGVTTSADAYGDGLYPSGGSKKVVLVSWYFETDPDGDGVDEYAVDKGIRLTFVDYTTASTPTYRHVLLVEPVRTGSGEYSFNPIRKHAGGIMWYGDLLYVVDTYKGLRVFDLNTLLTVATGVDVCGLHTDGNYYGYGYQYVLPQSHAYDNAGKYLRYTTIGLDRAGTPDSLVISEYSTSGTVSYTDGAFSGTGVATTTPKVVRWNLDYTDRLPASLTASEAVTVAQQKIQGVVSRGSKHYLSVSAGPSTKGALRTFDSGASSATTVCDLGIGCEDLSYHSSAAAGWAYSESVIWNVSEYAGKRYVYAVHADGS</sequence>
<feature type="signal peptide" evidence="1">
    <location>
        <begin position="1"/>
        <end position="32"/>
    </location>
</feature>
<gene>
    <name evidence="2" type="ORF">GCM10014715_22230</name>
</gene>
<reference evidence="2" key="2">
    <citation type="submission" date="2020-09" db="EMBL/GenBank/DDBJ databases">
        <authorList>
            <person name="Sun Q."/>
            <person name="Ohkuma M."/>
        </authorList>
    </citation>
    <scope>NUCLEOTIDE SEQUENCE</scope>
    <source>
        <strain evidence="2">JCM 3302</strain>
    </source>
</reference>
<reference evidence="2" key="1">
    <citation type="journal article" date="2014" name="Int. J. Syst. Evol. Microbiol.">
        <title>Complete genome sequence of Corynebacterium casei LMG S-19264T (=DSM 44701T), isolated from a smear-ripened cheese.</title>
        <authorList>
            <consortium name="US DOE Joint Genome Institute (JGI-PGF)"/>
            <person name="Walter F."/>
            <person name="Albersmeier A."/>
            <person name="Kalinowski J."/>
            <person name="Ruckert C."/>
        </authorList>
    </citation>
    <scope>NUCLEOTIDE SEQUENCE</scope>
    <source>
        <strain evidence="2">JCM 3302</strain>
    </source>
</reference>
<dbReference type="EMBL" id="BNBC01000008">
    <property type="protein sequence ID" value="GHE68155.1"/>
    <property type="molecule type" value="Genomic_DNA"/>
</dbReference>
<comment type="caution">
    <text evidence="2">The sequence shown here is derived from an EMBL/GenBank/DDBJ whole genome shotgun (WGS) entry which is preliminary data.</text>
</comment>
<keyword evidence="3" id="KW-1185">Reference proteome</keyword>
<name>A0A919DR91_9ACTN</name>
<dbReference type="RefSeq" id="WP_189899081.1">
    <property type="nucleotide sequence ID" value="NZ_BNBC01000008.1"/>
</dbReference>
<accession>A0A919DR91</accession>
<proteinExistence type="predicted"/>
<evidence type="ECO:0000313" key="2">
    <source>
        <dbReference type="EMBL" id="GHE68155.1"/>
    </source>
</evidence>
<organism evidence="2 3">
    <name type="scientific">Streptomyces spiralis</name>
    <dbReference type="NCBI Taxonomy" id="66376"/>
    <lineage>
        <taxon>Bacteria</taxon>
        <taxon>Bacillati</taxon>
        <taxon>Actinomycetota</taxon>
        <taxon>Actinomycetes</taxon>
        <taxon>Kitasatosporales</taxon>
        <taxon>Streptomycetaceae</taxon>
        <taxon>Streptomyces</taxon>
    </lineage>
</organism>
<dbReference type="InterPro" id="IPR006311">
    <property type="entry name" value="TAT_signal"/>
</dbReference>
<keyword evidence="1" id="KW-0732">Signal</keyword>
<evidence type="ECO:0008006" key="4">
    <source>
        <dbReference type="Google" id="ProtNLM"/>
    </source>
</evidence>
<dbReference type="Proteomes" id="UP000641386">
    <property type="component" value="Unassembled WGS sequence"/>
</dbReference>
<dbReference type="PROSITE" id="PS51318">
    <property type="entry name" value="TAT"/>
    <property type="match status" value="1"/>
</dbReference>
<protein>
    <recommendedName>
        <fullName evidence="4">Secreted protein</fullName>
    </recommendedName>
</protein>
<feature type="chain" id="PRO_5037471603" description="Secreted protein" evidence="1">
    <location>
        <begin position="33"/>
        <end position="424"/>
    </location>
</feature>
<evidence type="ECO:0000256" key="1">
    <source>
        <dbReference type="SAM" id="SignalP"/>
    </source>
</evidence>